<keyword evidence="2" id="KW-0328">Glycosyltransferase</keyword>
<organism evidence="2 3">
    <name type="scientific">Exiguobacterium antarcticum</name>
    <dbReference type="NCBI Taxonomy" id="132920"/>
    <lineage>
        <taxon>Bacteria</taxon>
        <taxon>Bacillati</taxon>
        <taxon>Bacillota</taxon>
        <taxon>Bacilli</taxon>
        <taxon>Bacillales</taxon>
        <taxon>Bacillales Family XII. Incertae Sedis</taxon>
        <taxon>Exiguobacterium</taxon>
    </lineage>
</organism>
<gene>
    <name evidence="2" type="ORF">QK289_14750</name>
</gene>
<comment type="caution">
    <text evidence="2">The sequence shown here is derived from an EMBL/GenBank/DDBJ whole genome shotgun (WGS) entry which is preliminary data.</text>
</comment>
<protein>
    <submittedName>
        <fullName evidence="2">Polysaccharide pyruvyl transferase family protein</fullName>
        <ecNumber evidence="2">2.4.-.-</ecNumber>
    </submittedName>
</protein>
<evidence type="ECO:0000259" key="1">
    <source>
        <dbReference type="Pfam" id="PF04230"/>
    </source>
</evidence>
<accession>A0ABT6R5N6</accession>
<dbReference type="Proteomes" id="UP001243286">
    <property type="component" value="Unassembled WGS sequence"/>
</dbReference>
<evidence type="ECO:0000313" key="3">
    <source>
        <dbReference type="Proteomes" id="UP001243286"/>
    </source>
</evidence>
<evidence type="ECO:0000313" key="2">
    <source>
        <dbReference type="EMBL" id="MDI3236270.1"/>
    </source>
</evidence>
<reference evidence="2 3" key="1">
    <citation type="submission" date="2023-04" db="EMBL/GenBank/DDBJ databases">
        <title>Antarctic isolates genomes.</title>
        <authorList>
            <person name="Dimov S.G."/>
        </authorList>
    </citation>
    <scope>NUCLEOTIDE SEQUENCE [LARGE SCALE GENOMIC DNA]</scope>
    <source>
        <strain evidence="2 3">AL19</strain>
    </source>
</reference>
<name>A0ABT6R5N6_9BACL</name>
<dbReference type="EMBL" id="JASBQV010000034">
    <property type="protein sequence ID" value="MDI3236270.1"/>
    <property type="molecule type" value="Genomic_DNA"/>
</dbReference>
<sequence length="373" mass="42798">MKKKIGVLTFHRSLNYGAVLQAYGLVKTIEKLNYEAEIIDYRNNELEKRDSFKRFYSTKGFVRSAFQIIESPMWFIRRKRFDDFLETIGISNKLVGGIDTKSAQQYSKIVVGSDQVWNYRVTDSDSNYLLGEITDHFKKASYAASFGISDIPNEKKGMYSKYLKSFNSISVREPAGANIVMEMGLDKPQVVIDPSLLLTKNEWLEVANKSNKKYVKPGQKYLVIYQRAFSKTLVEFAKKLAEIKNIEIVTINGNPRQPLKAIYVQTAGPSEWLDIINNAEYVITNSFHGVALSLNLNKELYVELLDEKFGVNSRLENIIDIFKIKSRVINNVNFGKEEKVNYTEVNELMFKYRKESLVYLSSALDKGNLVVNE</sequence>
<proteinExistence type="predicted"/>
<dbReference type="EC" id="2.4.-.-" evidence="2"/>
<feature type="domain" description="Polysaccharide pyruvyl transferase" evidence="1">
    <location>
        <begin position="15"/>
        <end position="299"/>
    </location>
</feature>
<dbReference type="InterPro" id="IPR007345">
    <property type="entry name" value="Polysacch_pyruvyl_Trfase"/>
</dbReference>
<dbReference type="GO" id="GO:0016757">
    <property type="term" value="F:glycosyltransferase activity"/>
    <property type="evidence" value="ECO:0007669"/>
    <property type="project" value="UniProtKB-KW"/>
</dbReference>
<keyword evidence="2" id="KW-0808">Transferase</keyword>
<keyword evidence="3" id="KW-1185">Reference proteome</keyword>
<dbReference type="Pfam" id="PF04230">
    <property type="entry name" value="PS_pyruv_trans"/>
    <property type="match status" value="1"/>
</dbReference>
<dbReference type="RefSeq" id="WP_282357274.1">
    <property type="nucleotide sequence ID" value="NZ_JASBQV010000034.1"/>
</dbReference>